<sequence length="73" mass="7987">MQDLIATTANYIILAILAPVVVAVLFDFAFYAYRLSASGLLTKVKNIRYGSRIEYFLSQPQVAPPQSTACSVS</sequence>
<keyword evidence="1" id="KW-0812">Transmembrane</keyword>
<comment type="caution">
    <text evidence="2">The sequence shown here is derived from an EMBL/GenBank/DDBJ whole genome shotgun (WGS) entry which is preliminary data.</text>
</comment>
<evidence type="ECO:0000313" key="3">
    <source>
        <dbReference type="Proteomes" id="UP000242180"/>
    </source>
</evidence>
<organism evidence="2 3">
    <name type="scientific">Syncephalastrum racemosum</name>
    <name type="common">Filamentous fungus</name>
    <dbReference type="NCBI Taxonomy" id="13706"/>
    <lineage>
        <taxon>Eukaryota</taxon>
        <taxon>Fungi</taxon>
        <taxon>Fungi incertae sedis</taxon>
        <taxon>Mucoromycota</taxon>
        <taxon>Mucoromycotina</taxon>
        <taxon>Mucoromycetes</taxon>
        <taxon>Mucorales</taxon>
        <taxon>Syncephalastraceae</taxon>
        <taxon>Syncephalastrum</taxon>
    </lineage>
</organism>
<keyword evidence="1" id="KW-1133">Transmembrane helix</keyword>
<keyword evidence="1" id="KW-0472">Membrane</keyword>
<protein>
    <submittedName>
        <fullName evidence="2">Uncharacterized protein</fullName>
    </submittedName>
</protein>
<accession>A0A1X2HIM1</accession>
<dbReference type="Proteomes" id="UP000242180">
    <property type="component" value="Unassembled WGS sequence"/>
</dbReference>
<dbReference type="InParanoid" id="A0A1X2HIM1"/>
<keyword evidence="3" id="KW-1185">Reference proteome</keyword>
<evidence type="ECO:0000313" key="2">
    <source>
        <dbReference type="EMBL" id="ORY98943.1"/>
    </source>
</evidence>
<reference evidence="2 3" key="1">
    <citation type="submission" date="2016-07" db="EMBL/GenBank/DDBJ databases">
        <title>Pervasive Adenine N6-methylation of Active Genes in Fungi.</title>
        <authorList>
            <consortium name="DOE Joint Genome Institute"/>
            <person name="Mondo S.J."/>
            <person name="Dannebaum R.O."/>
            <person name="Kuo R.C."/>
            <person name="Labutti K."/>
            <person name="Haridas S."/>
            <person name="Kuo A."/>
            <person name="Salamov A."/>
            <person name="Ahrendt S.R."/>
            <person name="Lipzen A."/>
            <person name="Sullivan W."/>
            <person name="Andreopoulos W.B."/>
            <person name="Clum A."/>
            <person name="Lindquist E."/>
            <person name="Daum C."/>
            <person name="Ramamoorthy G.K."/>
            <person name="Gryganskyi A."/>
            <person name="Culley D."/>
            <person name="Magnuson J.K."/>
            <person name="James T.Y."/>
            <person name="O'Malley M.A."/>
            <person name="Stajich J.E."/>
            <person name="Spatafora J.W."/>
            <person name="Visel A."/>
            <person name="Grigoriev I.V."/>
        </authorList>
    </citation>
    <scope>NUCLEOTIDE SEQUENCE [LARGE SCALE GENOMIC DNA]</scope>
    <source>
        <strain evidence="2 3">NRRL 2496</strain>
    </source>
</reference>
<dbReference type="EMBL" id="MCGN01000003">
    <property type="protein sequence ID" value="ORY98943.1"/>
    <property type="molecule type" value="Genomic_DNA"/>
</dbReference>
<feature type="transmembrane region" description="Helical" evidence="1">
    <location>
        <begin position="12"/>
        <end position="33"/>
    </location>
</feature>
<name>A0A1X2HIM1_SYNRA</name>
<evidence type="ECO:0000256" key="1">
    <source>
        <dbReference type="SAM" id="Phobius"/>
    </source>
</evidence>
<gene>
    <name evidence="2" type="ORF">BCR43DRAFT_488459</name>
</gene>
<proteinExistence type="predicted"/>
<dbReference type="AlphaFoldDB" id="A0A1X2HIM1"/>